<feature type="chain" id="PRO_5040299756" evidence="5">
    <location>
        <begin position="28"/>
        <end position="192"/>
    </location>
</feature>
<evidence type="ECO:0000256" key="1">
    <source>
        <dbReference type="ARBA" id="ARBA00004561"/>
    </source>
</evidence>
<evidence type="ECO:0000256" key="2">
    <source>
        <dbReference type="ARBA" id="ARBA00006671"/>
    </source>
</evidence>
<dbReference type="EMBL" id="JAPNMI010000001">
    <property type="protein sequence ID" value="MCY0788515.1"/>
    <property type="molecule type" value="Genomic_DNA"/>
</dbReference>
<organism evidence="6 7">
    <name type="scientific">Morganella morganii</name>
    <name type="common">Proteus morganii</name>
    <dbReference type="NCBI Taxonomy" id="582"/>
    <lineage>
        <taxon>Bacteria</taxon>
        <taxon>Pseudomonadati</taxon>
        <taxon>Pseudomonadota</taxon>
        <taxon>Gammaproteobacteria</taxon>
        <taxon>Enterobacterales</taxon>
        <taxon>Morganellaceae</taxon>
        <taxon>Morganella</taxon>
    </lineage>
</organism>
<dbReference type="InterPro" id="IPR050263">
    <property type="entry name" value="Bact_Fimbrial_Adh_Pro"/>
</dbReference>
<evidence type="ECO:0000256" key="4">
    <source>
        <dbReference type="ARBA" id="ARBA00023263"/>
    </source>
</evidence>
<dbReference type="InterPro" id="IPR008966">
    <property type="entry name" value="Adhesion_dom_sf"/>
</dbReference>
<dbReference type="RefSeq" id="WP_046892533.1">
    <property type="nucleotide sequence ID" value="NZ_CP148043.1"/>
</dbReference>
<comment type="similarity">
    <text evidence="2">Belongs to the fimbrial protein family.</text>
</comment>
<proteinExistence type="inferred from homology"/>
<dbReference type="GO" id="GO:0009289">
    <property type="term" value="C:pilus"/>
    <property type="evidence" value="ECO:0007669"/>
    <property type="project" value="UniProtKB-SubCell"/>
</dbReference>
<keyword evidence="3 5" id="KW-0732">Signal</keyword>
<accession>A0A9Q4CKN7</accession>
<dbReference type="InterPro" id="IPR036937">
    <property type="entry name" value="Adhesion_dom_fimbrial_sf"/>
</dbReference>
<feature type="signal peptide" evidence="5">
    <location>
        <begin position="1"/>
        <end position="27"/>
    </location>
</feature>
<dbReference type="Gene3D" id="2.60.40.1090">
    <property type="entry name" value="Fimbrial-type adhesion domain"/>
    <property type="match status" value="1"/>
</dbReference>
<sequence length="192" mass="19687">MLFIRKPVFAFLLPVMMSMTAANGAVAATSASTEFKATIVGGACDITVPATVSVNKGAVIPSEDIIAGNSPAEPFNLRLTGCKGYGLTPEITLEGDVDNTSGMPLFLTNTSSTKGYGILLTFAGNSNFKASTNLAADLKLAAANKTWSTTMASVLNGDIPLNAAVSCGSCAADADIQGGELKANVTFKFAYN</sequence>
<evidence type="ECO:0000313" key="7">
    <source>
        <dbReference type="Proteomes" id="UP001076655"/>
    </source>
</evidence>
<dbReference type="GO" id="GO:0043709">
    <property type="term" value="P:cell adhesion involved in single-species biofilm formation"/>
    <property type="evidence" value="ECO:0007669"/>
    <property type="project" value="TreeGrafter"/>
</dbReference>
<dbReference type="AlphaFoldDB" id="A0A9Q4CKN7"/>
<dbReference type="SUPFAM" id="SSF49401">
    <property type="entry name" value="Bacterial adhesins"/>
    <property type="match status" value="1"/>
</dbReference>
<protein>
    <submittedName>
        <fullName evidence="6">Type 1 fimbrial protein</fullName>
    </submittedName>
</protein>
<keyword evidence="4" id="KW-0281">Fimbrium</keyword>
<gene>
    <name evidence="6" type="ORF">N0392_02270</name>
</gene>
<reference evidence="6" key="1">
    <citation type="submission" date="2022-08" db="EMBL/GenBank/DDBJ databases">
        <authorList>
            <person name="Dale J.L."/>
        </authorList>
    </citation>
    <scope>NUCLEOTIDE SEQUENCE</scope>
    <source>
        <strain evidence="6">2022EL-00758</strain>
    </source>
</reference>
<evidence type="ECO:0000256" key="3">
    <source>
        <dbReference type="ARBA" id="ARBA00022729"/>
    </source>
</evidence>
<dbReference type="PANTHER" id="PTHR33420:SF3">
    <property type="entry name" value="FIMBRIAL SUBUNIT ELFA"/>
    <property type="match status" value="1"/>
</dbReference>
<evidence type="ECO:0000313" key="6">
    <source>
        <dbReference type="EMBL" id="MCY0788515.1"/>
    </source>
</evidence>
<evidence type="ECO:0000256" key="5">
    <source>
        <dbReference type="SAM" id="SignalP"/>
    </source>
</evidence>
<dbReference type="Proteomes" id="UP001076655">
    <property type="component" value="Unassembled WGS sequence"/>
</dbReference>
<comment type="subcellular location">
    <subcellularLocation>
        <location evidence="1">Fimbrium</location>
    </subcellularLocation>
</comment>
<comment type="caution">
    <text evidence="6">The sequence shown here is derived from an EMBL/GenBank/DDBJ whole genome shotgun (WGS) entry which is preliminary data.</text>
</comment>
<name>A0A9Q4CKN7_MORMO</name>
<dbReference type="PANTHER" id="PTHR33420">
    <property type="entry name" value="FIMBRIAL SUBUNIT ELFA-RELATED"/>
    <property type="match status" value="1"/>
</dbReference>